<evidence type="ECO:0000256" key="1">
    <source>
        <dbReference type="SAM" id="MobiDB-lite"/>
    </source>
</evidence>
<accession>A0ABQ9HVR2</accession>
<feature type="region of interest" description="Disordered" evidence="1">
    <location>
        <begin position="166"/>
        <end position="192"/>
    </location>
</feature>
<comment type="caution">
    <text evidence="2">The sequence shown here is derived from an EMBL/GenBank/DDBJ whole genome shotgun (WGS) entry which is preliminary data.</text>
</comment>
<evidence type="ECO:0000313" key="3">
    <source>
        <dbReference type="Proteomes" id="UP001159363"/>
    </source>
</evidence>
<reference evidence="2 3" key="1">
    <citation type="submission" date="2023-02" db="EMBL/GenBank/DDBJ databases">
        <title>LHISI_Scaffold_Assembly.</title>
        <authorList>
            <person name="Stuart O.P."/>
            <person name="Cleave R."/>
            <person name="Magrath M.J.L."/>
            <person name="Mikheyev A.S."/>
        </authorList>
    </citation>
    <scope>NUCLEOTIDE SEQUENCE [LARGE SCALE GENOMIC DNA]</scope>
    <source>
        <strain evidence="2">Daus_M_001</strain>
        <tissue evidence="2">Leg muscle</tissue>
    </source>
</reference>
<dbReference type="EMBL" id="JARBHB010000003">
    <property type="protein sequence ID" value="KAJ8888145.1"/>
    <property type="molecule type" value="Genomic_DNA"/>
</dbReference>
<evidence type="ECO:0000313" key="2">
    <source>
        <dbReference type="EMBL" id="KAJ8888145.1"/>
    </source>
</evidence>
<feature type="compositionally biased region" description="Polar residues" evidence="1">
    <location>
        <begin position="166"/>
        <end position="178"/>
    </location>
</feature>
<feature type="compositionally biased region" description="Basic and acidic residues" evidence="1">
    <location>
        <begin position="179"/>
        <end position="192"/>
    </location>
</feature>
<gene>
    <name evidence="2" type="ORF">PR048_007632</name>
</gene>
<organism evidence="2 3">
    <name type="scientific">Dryococelus australis</name>
    <dbReference type="NCBI Taxonomy" id="614101"/>
    <lineage>
        <taxon>Eukaryota</taxon>
        <taxon>Metazoa</taxon>
        <taxon>Ecdysozoa</taxon>
        <taxon>Arthropoda</taxon>
        <taxon>Hexapoda</taxon>
        <taxon>Insecta</taxon>
        <taxon>Pterygota</taxon>
        <taxon>Neoptera</taxon>
        <taxon>Polyneoptera</taxon>
        <taxon>Phasmatodea</taxon>
        <taxon>Verophasmatodea</taxon>
        <taxon>Anareolatae</taxon>
        <taxon>Phasmatidae</taxon>
        <taxon>Eurycanthinae</taxon>
        <taxon>Dryococelus</taxon>
    </lineage>
</organism>
<proteinExistence type="predicted"/>
<sequence>MQILPVLIMNGANKKQEFCDELPAGSDMYMNTKSSNISAELFLGWFVEHFMTRKPTEKTHCLTARGQKAYSTVWTAEEASFVDLSKYNSRGEFATPTIYSKNSSPHPSRITLDNQHAPRQGLGACHKAQWHKDSQGRLCHYVRCHVSSNHPSVRQKPALSLSSWKQCNQHTGETTHPASSEKMRPMQLREEL</sequence>
<protein>
    <submittedName>
        <fullName evidence="2">Uncharacterized protein</fullName>
    </submittedName>
</protein>
<name>A0ABQ9HVR2_9NEOP</name>
<keyword evidence="3" id="KW-1185">Reference proteome</keyword>
<dbReference type="Proteomes" id="UP001159363">
    <property type="component" value="Chromosome 3"/>
</dbReference>